<dbReference type="Proteomes" id="UP000265618">
    <property type="component" value="Unassembled WGS sequence"/>
</dbReference>
<organism evidence="1 2">
    <name type="scientific">Kipferlia bialata</name>
    <dbReference type="NCBI Taxonomy" id="797122"/>
    <lineage>
        <taxon>Eukaryota</taxon>
        <taxon>Metamonada</taxon>
        <taxon>Carpediemonas-like organisms</taxon>
        <taxon>Kipferlia</taxon>
    </lineage>
</organism>
<protein>
    <submittedName>
        <fullName evidence="1">Uncharacterized protein</fullName>
    </submittedName>
</protein>
<proteinExistence type="predicted"/>
<dbReference type="EMBL" id="BDIP01001196">
    <property type="protein sequence ID" value="GIQ83825.1"/>
    <property type="molecule type" value="Genomic_DNA"/>
</dbReference>
<accession>A0A9K3CWP3</accession>
<dbReference type="AlphaFoldDB" id="A0A9K3CWP3"/>
<comment type="caution">
    <text evidence="1">The sequence shown here is derived from an EMBL/GenBank/DDBJ whole genome shotgun (WGS) entry which is preliminary data.</text>
</comment>
<sequence>MSAAAPDPQQSGSGASDDTDKVSLVLKVFDKEEWQAMTSVERYAVIKSNRAYRHSPDTPPLTGDQGCQLIRMLKWHMDIVRVEKIEEMVEYFSTYYPDEDWRARLAKLSTMELLRM</sequence>
<name>A0A9K3CWP3_9EUKA</name>
<evidence type="ECO:0000313" key="1">
    <source>
        <dbReference type="EMBL" id="GIQ83825.1"/>
    </source>
</evidence>
<reference evidence="1 2" key="1">
    <citation type="journal article" date="2018" name="PLoS ONE">
        <title>The draft genome of Kipferlia bialata reveals reductive genome evolution in fornicate parasites.</title>
        <authorList>
            <person name="Tanifuji G."/>
            <person name="Takabayashi S."/>
            <person name="Kume K."/>
            <person name="Takagi M."/>
            <person name="Nakayama T."/>
            <person name="Kamikawa R."/>
            <person name="Inagaki Y."/>
            <person name="Hashimoto T."/>
        </authorList>
    </citation>
    <scope>NUCLEOTIDE SEQUENCE [LARGE SCALE GENOMIC DNA]</scope>
    <source>
        <strain evidence="1">NY0173</strain>
    </source>
</reference>
<gene>
    <name evidence="1" type="ORF">KIPB_005210</name>
</gene>
<keyword evidence="2" id="KW-1185">Reference proteome</keyword>
<evidence type="ECO:0000313" key="2">
    <source>
        <dbReference type="Proteomes" id="UP000265618"/>
    </source>
</evidence>